<dbReference type="EMBL" id="FMZW01000007">
    <property type="protein sequence ID" value="SDD08875.1"/>
    <property type="molecule type" value="Genomic_DNA"/>
</dbReference>
<evidence type="ECO:0000313" key="2">
    <source>
        <dbReference type="Proteomes" id="UP000199245"/>
    </source>
</evidence>
<dbReference type="Proteomes" id="UP000199245">
    <property type="component" value="Unassembled WGS sequence"/>
</dbReference>
<evidence type="ECO:0000313" key="1">
    <source>
        <dbReference type="EMBL" id="SDD08875.1"/>
    </source>
</evidence>
<proteinExistence type="predicted"/>
<dbReference type="InterPro" id="IPR049675">
    <property type="entry name" value="QatB"/>
</dbReference>
<protein>
    <submittedName>
        <fullName evidence="1">Uncharacterized protein</fullName>
    </submittedName>
</protein>
<dbReference type="NCBIfam" id="NF041924">
    <property type="entry name" value="QatB"/>
    <property type="match status" value="1"/>
</dbReference>
<accession>A0A1G6RY70</accession>
<dbReference type="AlphaFoldDB" id="A0A1G6RY70"/>
<name>A0A1G6RY70_9BRAD</name>
<gene>
    <name evidence="1" type="ORF">SAMN05216337_1007151</name>
</gene>
<sequence length="184" mass="19174">MGSARGAGSRLLGFLSDAVARGATEALRALNLGALAGRPIEEIFLGLADYVCPDGGSIDEGIAREAFIETITDLAGGGITDLDGLTADQMQTVFELYATNAIEARLCNDIGAKTITLPSDSREAARVQAQLNDFIRRGVADALTAARAAAAVLTPDRVLQFVGRIYEQAFGILQIMGDAEAEGA</sequence>
<reference evidence="1 2" key="1">
    <citation type="submission" date="2016-10" db="EMBL/GenBank/DDBJ databases">
        <authorList>
            <person name="de Groot N.N."/>
        </authorList>
    </citation>
    <scope>NUCLEOTIDE SEQUENCE [LARGE SCALE GENOMIC DNA]</scope>
    <source>
        <strain evidence="1 2">R5</strain>
    </source>
</reference>
<organism evidence="1 2">
    <name type="scientific">Bradyrhizobium brasilense</name>
    <dbReference type="NCBI Taxonomy" id="1419277"/>
    <lineage>
        <taxon>Bacteria</taxon>
        <taxon>Pseudomonadati</taxon>
        <taxon>Pseudomonadota</taxon>
        <taxon>Alphaproteobacteria</taxon>
        <taxon>Hyphomicrobiales</taxon>
        <taxon>Nitrobacteraceae</taxon>
        <taxon>Bradyrhizobium</taxon>
    </lineage>
</organism>